<organism evidence="14 15">
    <name type="scientific">Microbacterium album</name>
    <dbReference type="NCBI Taxonomy" id="2053191"/>
    <lineage>
        <taxon>Bacteria</taxon>
        <taxon>Bacillati</taxon>
        <taxon>Actinomycetota</taxon>
        <taxon>Actinomycetes</taxon>
        <taxon>Micrococcales</taxon>
        <taxon>Microbacteriaceae</taxon>
        <taxon>Microbacterium</taxon>
    </lineage>
</organism>
<evidence type="ECO:0000256" key="2">
    <source>
        <dbReference type="ARBA" id="ARBA00004202"/>
    </source>
</evidence>
<dbReference type="InterPro" id="IPR017871">
    <property type="entry name" value="ABC_transporter-like_CS"/>
</dbReference>
<dbReference type="Gene3D" id="3.40.50.300">
    <property type="entry name" value="P-loop containing nucleotide triphosphate hydrolases"/>
    <property type="match status" value="1"/>
</dbReference>
<dbReference type="InterPro" id="IPR000515">
    <property type="entry name" value="MetI-like"/>
</dbReference>
<feature type="domain" description="ABC transporter" evidence="12">
    <location>
        <begin position="327"/>
        <end position="580"/>
    </location>
</feature>
<dbReference type="GO" id="GO:0005524">
    <property type="term" value="F:ATP binding"/>
    <property type="evidence" value="ECO:0007669"/>
    <property type="project" value="UniProtKB-KW"/>
</dbReference>
<dbReference type="Pfam" id="PF00528">
    <property type="entry name" value="BPD_transp_1"/>
    <property type="match status" value="1"/>
</dbReference>
<feature type="transmembrane region" description="Helical" evidence="11">
    <location>
        <begin position="156"/>
        <end position="173"/>
    </location>
</feature>
<keyword evidence="7" id="KW-0547">Nucleotide-binding</keyword>
<sequence>MVSSTVSLRVPTTDERPGRGLLGRLLSKPLSAISAGFLLLLVLAVIAAPMIAPYDPLAGDLSATFQLPSAAHPLGTDNLGRDILSRLMFAAGPALLNAAIAVATVLIVAVPTAVFAGYLRNWLDAAVVRTGEIVMAIPSIAVLLMVLAFFGQSMTWVMVALGLLSSPAVIRVVRSAAITVSEEPYIDAAKVAGLRTVSIVRRHILPRVIGTIVINLALIAAASLAVAAGLNFLGLGITPPEPSFGSMIAEGNTYLQRQPWIIVPPAVVLTLTVIAFILLGDGLRDALTEKWDGSRVAKPRVPAAVPAAVPPIAAQHATDAEIDDPVVRVTDLTIGYPSEASETGYIEVVSQVSFAVGRQETLGLVGESGCGKTTTSLAVLGLLSKGGEILNGTIEIDGVSTAKMSKAQRDALRGRTVAMISQEPMVALDPLYTVGNQLSEAIRRHTALRGAAVRQRMIELLEQVRINDPEKVARSYPFEISGGMAQRVAIAIALAGDPRLLIADEPTTALDVTVQAEILELLRTIQSERHMGLLLVTHNFGVVADLCDRVAVMKDGRIVELTDAETLFDDPQHDYTKLLLSSTLEESTLREPLDSEEPSNA</sequence>
<dbReference type="GO" id="GO:0055085">
    <property type="term" value="P:transmembrane transport"/>
    <property type="evidence" value="ECO:0007669"/>
    <property type="project" value="InterPro"/>
</dbReference>
<evidence type="ECO:0000256" key="5">
    <source>
        <dbReference type="ARBA" id="ARBA00022475"/>
    </source>
</evidence>
<evidence type="ECO:0000256" key="9">
    <source>
        <dbReference type="ARBA" id="ARBA00022989"/>
    </source>
</evidence>
<dbReference type="Pfam" id="PF00005">
    <property type="entry name" value="ABC_tran"/>
    <property type="match status" value="1"/>
</dbReference>
<feature type="transmembrane region" description="Helical" evidence="11">
    <location>
        <begin position="30"/>
        <end position="52"/>
    </location>
</feature>
<dbReference type="AlphaFoldDB" id="A0A917IFH6"/>
<feature type="domain" description="ABC transmembrane type-1" evidence="13">
    <location>
        <begin position="91"/>
        <end position="280"/>
    </location>
</feature>
<evidence type="ECO:0000256" key="1">
    <source>
        <dbReference type="ARBA" id="ARBA00004141"/>
    </source>
</evidence>
<dbReference type="PROSITE" id="PS50893">
    <property type="entry name" value="ABC_TRANSPORTER_2"/>
    <property type="match status" value="1"/>
</dbReference>
<dbReference type="InterPro" id="IPR050388">
    <property type="entry name" value="ABC_Ni/Peptide_Import"/>
</dbReference>
<dbReference type="GO" id="GO:0005886">
    <property type="term" value="C:plasma membrane"/>
    <property type="evidence" value="ECO:0007669"/>
    <property type="project" value="UniProtKB-SubCell"/>
</dbReference>
<evidence type="ECO:0000313" key="15">
    <source>
        <dbReference type="Proteomes" id="UP000657592"/>
    </source>
</evidence>
<comment type="similarity">
    <text evidence="11">Belongs to the binding-protein-dependent transport system permease family.</text>
</comment>
<dbReference type="RefSeq" id="WP_188756753.1">
    <property type="nucleotide sequence ID" value="NZ_BMJY01000014.1"/>
</dbReference>
<dbReference type="Pfam" id="PF12911">
    <property type="entry name" value="OppC_N"/>
    <property type="match status" value="1"/>
</dbReference>
<comment type="caution">
    <text evidence="14">The sequence shown here is derived from an EMBL/GenBank/DDBJ whole genome shotgun (WGS) entry which is preliminary data.</text>
</comment>
<keyword evidence="15" id="KW-1185">Reference proteome</keyword>
<dbReference type="InterPro" id="IPR003593">
    <property type="entry name" value="AAA+_ATPase"/>
</dbReference>
<dbReference type="EMBL" id="BMJY01000014">
    <property type="protein sequence ID" value="GGH48573.1"/>
    <property type="molecule type" value="Genomic_DNA"/>
</dbReference>
<gene>
    <name evidence="14" type="ORF">GCM10010921_26150</name>
</gene>
<name>A0A917IFH6_9MICO</name>
<dbReference type="InterPro" id="IPR003439">
    <property type="entry name" value="ABC_transporter-like_ATP-bd"/>
</dbReference>
<keyword evidence="6 11" id="KW-0812">Transmembrane</keyword>
<dbReference type="PANTHER" id="PTHR43297">
    <property type="entry name" value="OLIGOPEPTIDE TRANSPORT ATP-BINDING PROTEIN APPD"/>
    <property type="match status" value="1"/>
</dbReference>
<dbReference type="InterPro" id="IPR027417">
    <property type="entry name" value="P-loop_NTPase"/>
</dbReference>
<keyword evidence="4 11" id="KW-0813">Transport</keyword>
<reference evidence="14" key="2">
    <citation type="submission" date="2020-09" db="EMBL/GenBank/DDBJ databases">
        <authorList>
            <person name="Sun Q."/>
            <person name="Zhou Y."/>
        </authorList>
    </citation>
    <scope>NUCLEOTIDE SEQUENCE</scope>
    <source>
        <strain evidence="14">CGMCC 1.15794</strain>
    </source>
</reference>
<evidence type="ECO:0000313" key="14">
    <source>
        <dbReference type="EMBL" id="GGH48573.1"/>
    </source>
</evidence>
<evidence type="ECO:0000256" key="7">
    <source>
        <dbReference type="ARBA" id="ARBA00022741"/>
    </source>
</evidence>
<comment type="similarity">
    <text evidence="3">Belongs to the ABC transporter superfamily.</text>
</comment>
<dbReference type="CDD" id="cd06261">
    <property type="entry name" value="TM_PBP2"/>
    <property type="match status" value="1"/>
</dbReference>
<dbReference type="SUPFAM" id="SSF52540">
    <property type="entry name" value="P-loop containing nucleoside triphosphate hydrolases"/>
    <property type="match status" value="1"/>
</dbReference>
<evidence type="ECO:0000256" key="8">
    <source>
        <dbReference type="ARBA" id="ARBA00022840"/>
    </source>
</evidence>
<keyword evidence="8 14" id="KW-0067">ATP-binding</keyword>
<feature type="transmembrane region" description="Helical" evidence="11">
    <location>
        <begin position="260"/>
        <end position="280"/>
    </location>
</feature>
<dbReference type="GO" id="GO:0016887">
    <property type="term" value="F:ATP hydrolysis activity"/>
    <property type="evidence" value="ECO:0007669"/>
    <property type="project" value="InterPro"/>
</dbReference>
<dbReference type="PROSITE" id="PS00211">
    <property type="entry name" value="ABC_TRANSPORTER_1"/>
    <property type="match status" value="1"/>
</dbReference>
<feature type="transmembrane region" description="Helical" evidence="11">
    <location>
        <begin position="94"/>
        <end position="119"/>
    </location>
</feature>
<dbReference type="InterPro" id="IPR025966">
    <property type="entry name" value="OppC_N"/>
</dbReference>
<evidence type="ECO:0000256" key="6">
    <source>
        <dbReference type="ARBA" id="ARBA00022692"/>
    </source>
</evidence>
<evidence type="ECO:0000256" key="3">
    <source>
        <dbReference type="ARBA" id="ARBA00005417"/>
    </source>
</evidence>
<evidence type="ECO:0000256" key="11">
    <source>
        <dbReference type="RuleBase" id="RU363032"/>
    </source>
</evidence>
<evidence type="ECO:0000259" key="12">
    <source>
        <dbReference type="PROSITE" id="PS50893"/>
    </source>
</evidence>
<keyword evidence="5" id="KW-1003">Cell membrane</keyword>
<keyword evidence="10 11" id="KW-0472">Membrane</keyword>
<dbReference type="PANTHER" id="PTHR43297:SF2">
    <property type="entry name" value="DIPEPTIDE TRANSPORT ATP-BINDING PROTEIN DPPD"/>
    <property type="match status" value="1"/>
</dbReference>
<dbReference type="CDD" id="cd03257">
    <property type="entry name" value="ABC_NikE_OppD_transporters"/>
    <property type="match status" value="1"/>
</dbReference>
<comment type="subcellular location">
    <subcellularLocation>
        <location evidence="11">Cell membrane</location>
        <topology evidence="11">Multi-pass membrane protein</topology>
    </subcellularLocation>
    <subcellularLocation>
        <location evidence="2">Cell membrane</location>
        <topology evidence="2">Peripheral membrane protein</topology>
    </subcellularLocation>
    <subcellularLocation>
        <location evidence="1">Membrane</location>
        <topology evidence="1">Multi-pass membrane protein</topology>
    </subcellularLocation>
</comment>
<dbReference type="SUPFAM" id="SSF161098">
    <property type="entry name" value="MetI-like"/>
    <property type="match status" value="1"/>
</dbReference>
<protein>
    <submittedName>
        <fullName evidence="14">Dipeptide/oligopeptide/nickel ABC transporter ATP-binding protein</fullName>
    </submittedName>
</protein>
<dbReference type="FunFam" id="3.40.50.300:FF:000016">
    <property type="entry name" value="Oligopeptide ABC transporter ATP-binding component"/>
    <property type="match status" value="1"/>
</dbReference>
<feature type="transmembrane region" description="Helical" evidence="11">
    <location>
        <begin position="131"/>
        <end position="150"/>
    </location>
</feature>
<keyword evidence="9 11" id="KW-1133">Transmembrane helix</keyword>
<proteinExistence type="inferred from homology"/>
<evidence type="ECO:0000256" key="10">
    <source>
        <dbReference type="ARBA" id="ARBA00023136"/>
    </source>
</evidence>
<evidence type="ECO:0000259" key="13">
    <source>
        <dbReference type="PROSITE" id="PS50928"/>
    </source>
</evidence>
<feature type="transmembrane region" description="Helical" evidence="11">
    <location>
        <begin position="208"/>
        <end position="233"/>
    </location>
</feature>
<dbReference type="InterPro" id="IPR035906">
    <property type="entry name" value="MetI-like_sf"/>
</dbReference>
<dbReference type="PROSITE" id="PS50928">
    <property type="entry name" value="ABC_TM1"/>
    <property type="match status" value="1"/>
</dbReference>
<dbReference type="Gene3D" id="1.10.3720.10">
    <property type="entry name" value="MetI-like"/>
    <property type="match status" value="1"/>
</dbReference>
<accession>A0A917IFH6</accession>
<dbReference type="SMART" id="SM00382">
    <property type="entry name" value="AAA"/>
    <property type="match status" value="1"/>
</dbReference>
<evidence type="ECO:0000256" key="4">
    <source>
        <dbReference type="ARBA" id="ARBA00022448"/>
    </source>
</evidence>
<reference evidence="14" key="1">
    <citation type="journal article" date="2014" name="Int. J. Syst. Evol. Microbiol.">
        <title>Complete genome sequence of Corynebacterium casei LMG S-19264T (=DSM 44701T), isolated from a smear-ripened cheese.</title>
        <authorList>
            <consortium name="US DOE Joint Genome Institute (JGI-PGF)"/>
            <person name="Walter F."/>
            <person name="Albersmeier A."/>
            <person name="Kalinowski J."/>
            <person name="Ruckert C."/>
        </authorList>
    </citation>
    <scope>NUCLEOTIDE SEQUENCE</scope>
    <source>
        <strain evidence="14">CGMCC 1.15794</strain>
    </source>
</reference>
<dbReference type="Proteomes" id="UP000657592">
    <property type="component" value="Unassembled WGS sequence"/>
</dbReference>